<dbReference type="Proteomes" id="UP001223978">
    <property type="component" value="Unassembled WGS sequence"/>
</dbReference>
<evidence type="ECO:0000313" key="4">
    <source>
        <dbReference type="EMBL" id="MDI3402883.1"/>
    </source>
</evidence>
<keyword evidence="5" id="KW-1185">Reference proteome</keyword>
<comment type="caution">
    <text evidence="4">The sequence shown here is derived from an EMBL/GenBank/DDBJ whole genome shotgun (WGS) entry which is preliminary data.</text>
</comment>
<dbReference type="EMBL" id="JASCIQ010000002">
    <property type="protein sequence ID" value="MDI3402883.1"/>
    <property type="molecule type" value="Genomic_DNA"/>
</dbReference>
<feature type="signal peptide" evidence="3">
    <location>
        <begin position="1"/>
        <end position="29"/>
    </location>
</feature>
<organism evidence="4 5">
    <name type="scientific">Streptomyces cavernicola</name>
    <dbReference type="NCBI Taxonomy" id="3043613"/>
    <lineage>
        <taxon>Bacteria</taxon>
        <taxon>Bacillati</taxon>
        <taxon>Actinomycetota</taxon>
        <taxon>Actinomycetes</taxon>
        <taxon>Kitasatosporales</taxon>
        <taxon>Streptomycetaceae</taxon>
        <taxon>Streptomyces</taxon>
    </lineage>
</organism>
<proteinExistence type="predicted"/>
<feature type="region of interest" description="Disordered" evidence="1">
    <location>
        <begin position="52"/>
        <end position="73"/>
    </location>
</feature>
<keyword evidence="2" id="KW-1133">Transmembrane helix</keyword>
<feature type="transmembrane region" description="Helical" evidence="2">
    <location>
        <begin position="73"/>
        <end position="93"/>
    </location>
</feature>
<feature type="compositionally biased region" description="Low complexity" evidence="1">
    <location>
        <begin position="64"/>
        <end position="73"/>
    </location>
</feature>
<protein>
    <recommendedName>
        <fullName evidence="6">Tat pathway signal sequence domain protein</fullName>
    </recommendedName>
</protein>
<keyword evidence="2" id="KW-0472">Membrane</keyword>
<evidence type="ECO:0000313" key="5">
    <source>
        <dbReference type="Proteomes" id="UP001223978"/>
    </source>
</evidence>
<evidence type="ECO:0000256" key="2">
    <source>
        <dbReference type="SAM" id="Phobius"/>
    </source>
</evidence>
<dbReference type="PROSITE" id="PS51318">
    <property type="entry name" value="TAT"/>
    <property type="match status" value="1"/>
</dbReference>
<evidence type="ECO:0000256" key="1">
    <source>
        <dbReference type="SAM" id="MobiDB-lite"/>
    </source>
</evidence>
<dbReference type="RefSeq" id="WP_282540814.1">
    <property type="nucleotide sequence ID" value="NZ_JASCIQ010000002.1"/>
</dbReference>
<evidence type="ECO:0000256" key="3">
    <source>
        <dbReference type="SAM" id="SignalP"/>
    </source>
</evidence>
<dbReference type="PROSITE" id="PS51257">
    <property type="entry name" value="PROKAR_LIPOPROTEIN"/>
    <property type="match status" value="1"/>
</dbReference>
<keyword evidence="3" id="KW-0732">Signal</keyword>
<sequence length="99" mass="9890">MRATRRTLRSSVLAAGVMAVLTAVPAATACADAPQPTEPRNVHTRTVAHVVRGGHGGQDDEAARPGPGQGAPLLAAGGGLAAAGAASLTFAMLRRGRSR</sequence>
<gene>
    <name evidence="4" type="ORF">QIS96_03475</name>
</gene>
<accession>A0ABT6S495</accession>
<dbReference type="InterPro" id="IPR006311">
    <property type="entry name" value="TAT_signal"/>
</dbReference>
<reference evidence="4 5" key="1">
    <citation type="submission" date="2023-05" db="EMBL/GenBank/DDBJ databases">
        <title>Draft genome sequence of Streptomyces sp. B-S-A6 isolated from a cave soil in Thailand.</title>
        <authorList>
            <person name="Chamroensaksri N."/>
            <person name="Muangham S."/>
        </authorList>
    </citation>
    <scope>NUCLEOTIDE SEQUENCE [LARGE SCALE GENOMIC DNA]</scope>
    <source>
        <strain evidence="4 5">B-S-A6</strain>
    </source>
</reference>
<keyword evidence="2" id="KW-0812">Transmembrane</keyword>
<name>A0ABT6S495_9ACTN</name>
<feature type="chain" id="PRO_5045683220" description="Tat pathway signal sequence domain protein" evidence="3">
    <location>
        <begin position="30"/>
        <end position="99"/>
    </location>
</feature>
<evidence type="ECO:0008006" key="6">
    <source>
        <dbReference type="Google" id="ProtNLM"/>
    </source>
</evidence>